<dbReference type="EMBL" id="MDTU01000003">
    <property type="protein sequence ID" value="ODN41415.1"/>
    <property type="molecule type" value="Genomic_DNA"/>
</dbReference>
<name>A0ABX2ZYY4_9GAMM</name>
<reference evidence="3 4" key="1">
    <citation type="submission" date="2016-08" db="EMBL/GenBank/DDBJ databases">
        <title>Draft genome sequence of Candidatus Piscirickettsia litoralis, from seawater.</title>
        <authorList>
            <person name="Wan X."/>
            <person name="Lee A.J."/>
            <person name="Hou S."/>
            <person name="Donachie S.P."/>
        </authorList>
    </citation>
    <scope>NUCLEOTIDE SEQUENCE [LARGE SCALE GENOMIC DNA]</scope>
    <source>
        <strain evidence="3 4">Y2</strain>
    </source>
</reference>
<evidence type="ECO:0000313" key="4">
    <source>
        <dbReference type="Proteomes" id="UP000094329"/>
    </source>
</evidence>
<dbReference type="InterPro" id="IPR045351">
    <property type="entry name" value="DUF6531"/>
</dbReference>
<feature type="domain" description="DUF6531" evidence="2">
    <location>
        <begin position="244"/>
        <end position="308"/>
    </location>
</feature>
<proteinExistence type="predicted"/>
<keyword evidence="4" id="KW-1185">Reference proteome</keyword>
<sequence>MKITRTLLIASLFAATLQVNAEGKQFLYQTSFESPKEQKSFNSQETLEKYLHGFGYLSQFLTLSASFPLPTGSTEMMYTIPTDAIQFKPIPSKQPITYSAQYILQPSQSLPDTLKAACSCKYEQGCISTSTQSTGSWKFVYVSNPATAQGMQHLLRTTHDYQCTYQFKTSKSTSIIHVNKDQYYDCTPPKPDYLPDFKGKTSFLYQLAHKDSSLFCTGGALSAIAMKTPINAEDTNQSCSSVADPIDTSSGTVFEKKIDYISPLDHTFKVERFYNSNLRQWQFYYSQHISQSPPYVTITRPNGDTYKFINTGHSFTPVGNLAGSLEYVDKTKTTIKYTLPSGKIEFYNTTSGALSKIIDRQGHAIIFAPSLNKGSATNFLGQKLIFSSLNGKLTSAELPNGQSIKYTYTGPYLTKVTYPNGSSISYQYSDNPNQLGLLIAAYDSNHRKVSSWTYSNSNQAISNNQLQ</sequence>
<organism evidence="3 4">
    <name type="scientific">Piscirickettsia litoralis</name>
    <dbReference type="NCBI Taxonomy" id="1891921"/>
    <lineage>
        <taxon>Bacteria</taxon>
        <taxon>Pseudomonadati</taxon>
        <taxon>Pseudomonadota</taxon>
        <taxon>Gammaproteobacteria</taxon>
        <taxon>Thiotrichales</taxon>
        <taxon>Piscirickettsiaceae</taxon>
        <taxon>Piscirickettsia</taxon>
    </lineage>
</organism>
<dbReference type="Pfam" id="PF20148">
    <property type="entry name" value="DUF6531"/>
    <property type="match status" value="1"/>
</dbReference>
<evidence type="ECO:0000313" key="3">
    <source>
        <dbReference type="EMBL" id="ODN41415.1"/>
    </source>
</evidence>
<dbReference type="RefSeq" id="WP_069314208.1">
    <property type="nucleotide sequence ID" value="NZ_MDTU01000003.1"/>
</dbReference>
<evidence type="ECO:0000256" key="1">
    <source>
        <dbReference type="SAM" id="SignalP"/>
    </source>
</evidence>
<accession>A0ABX2ZYY4</accession>
<evidence type="ECO:0000259" key="2">
    <source>
        <dbReference type="Pfam" id="PF20148"/>
    </source>
</evidence>
<feature type="signal peptide" evidence="1">
    <location>
        <begin position="1"/>
        <end position="21"/>
    </location>
</feature>
<keyword evidence="1" id="KW-0732">Signal</keyword>
<gene>
    <name evidence="3" type="ORF">BGC07_16765</name>
</gene>
<protein>
    <recommendedName>
        <fullName evidence="2">DUF6531 domain-containing protein</fullName>
    </recommendedName>
</protein>
<feature type="chain" id="PRO_5046364955" description="DUF6531 domain-containing protein" evidence="1">
    <location>
        <begin position="22"/>
        <end position="467"/>
    </location>
</feature>
<comment type="caution">
    <text evidence="3">The sequence shown here is derived from an EMBL/GenBank/DDBJ whole genome shotgun (WGS) entry which is preliminary data.</text>
</comment>
<dbReference type="Proteomes" id="UP000094329">
    <property type="component" value="Unassembled WGS sequence"/>
</dbReference>